<reference evidence="10" key="1">
    <citation type="journal article" date="2021" name="PeerJ">
        <title>Extensive microbial diversity within the chicken gut microbiome revealed by metagenomics and culture.</title>
        <authorList>
            <person name="Gilroy R."/>
            <person name="Ravi A."/>
            <person name="Getino M."/>
            <person name="Pursley I."/>
            <person name="Horton D.L."/>
            <person name="Alikhan N.F."/>
            <person name="Baker D."/>
            <person name="Gharbi K."/>
            <person name="Hall N."/>
            <person name="Watson M."/>
            <person name="Adriaenssens E.M."/>
            <person name="Foster-Nyarko E."/>
            <person name="Jarju S."/>
            <person name="Secka A."/>
            <person name="Antonio M."/>
            <person name="Oren A."/>
            <person name="Chaudhuri R.R."/>
            <person name="La Ragione R."/>
            <person name="Hildebrand F."/>
            <person name="Pallen M.J."/>
        </authorList>
    </citation>
    <scope>NUCLEOTIDE SEQUENCE</scope>
    <source>
        <strain evidence="10">CHK183-1962</strain>
    </source>
</reference>
<evidence type="ECO:0000256" key="9">
    <source>
        <dbReference type="SAM" id="Phobius"/>
    </source>
</evidence>
<evidence type="ECO:0000313" key="10">
    <source>
        <dbReference type="EMBL" id="HIX76196.1"/>
    </source>
</evidence>
<dbReference type="AlphaFoldDB" id="A0A9D2BHB7"/>
<proteinExistence type="inferred from homology"/>
<evidence type="ECO:0000256" key="3">
    <source>
        <dbReference type="ARBA" id="ARBA00022448"/>
    </source>
</evidence>
<sequence length="426" mass="45784">MKPNKLELRVIQILVLAALLILGIRYFDVLISALGKLWSVVLPLLVGAAIAFTLNIPMKKLEKHYFPNSDNKYIRKSRRPVCLLLSVILILLAAAFIIRLVIPELINAFSLIIREVIAYLQMGQEWLTENSEAFPSFINQFIGQEVDIRETVQRLMNIVLQGVSGILGSAVSVFGSLAGIAMDTVFAVIFALYLLFGKEKLLSQLKRLCRRYLGPVVTLRIGYVLRIFNVKFQNFIIGQCVEALILGVLCTIGMLVFRFPYALMVGATISATALIPILGAYLGAAIGAFMIFTESPLRALGFLVFIVVLQQLEGNLIYPKTVGSSIGLPGIWVIAAVTIGGGLAGIPGMLVGVPLAAAIYQMISDDVHRSEWKAAAAHTKSDKIPADAGTFSTGKNAAPAKTAEPINPAEASGTAADSNPGNGSAG</sequence>
<feature type="transmembrane region" description="Helical" evidence="9">
    <location>
        <begin position="263"/>
        <end position="292"/>
    </location>
</feature>
<name>A0A9D2BHB7_9FIRM</name>
<feature type="region of interest" description="Disordered" evidence="8">
    <location>
        <begin position="382"/>
        <end position="426"/>
    </location>
</feature>
<feature type="transmembrane region" description="Helical" evidence="9">
    <location>
        <begin position="330"/>
        <end position="360"/>
    </location>
</feature>
<feature type="transmembrane region" description="Helical" evidence="9">
    <location>
        <begin position="81"/>
        <end position="102"/>
    </location>
</feature>
<keyword evidence="7 9" id="KW-0472">Membrane</keyword>
<comment type="similarity">
    <text evidence="2">Belongs to the autoinducer-2 exporter (AI-2E) (TC 2.A.86) family.</text>
</comment>
<keyword evidence="4" id="KW-1003">Cell membrane</keyword>
<feature type="transmembrane region" description="Helical" evidence="9">
    <location>
        <begin position="235"/>
        <end position="257"/>
    </location>
</feature>
<feature type="transmembrane region" description="Helical" evidence="9">
    <location>
        <begin position="37"/>
        <end position="56"/>
    </location>
</feature>
<dbReference type="GO" id="GO:0055085">
    <property type="term" value="P:transmembrane transport"/>
    <property type="evidence" value="ECO:0007669"/>
    <property type="project" value="TreeGrafter"/>
</dbReference>
<evidence type="ECO:0000256" key="1">
    <source>
        <dbReference type="ARBA" id="ARBA00004651"/>
    </source>
</evidence>
<dbReference type="InterPro" id="IPR002549">
    <property type="entry name" value="AI-2E-like"/>
</dbReference>
<protein>
    <submittedName>
        <fullName evidence="10">AI-2E family transporter</fullName>
    </submittedName>
</protein>
<evidence type="ECO:0000256" key="2">
    <source>
        <dbReference type="ARBA" id="ARBA00009773"/>
    </source>
</evidence>
<dbReference type="EMBL" id="DXEK01000015">
    <property type="protein sequence ID" value="HIX76196.1"/>
    <property type="molecule type" value="Genomic_DNA"/>
</dbReference>
<keyword evidence="6 9" id="KW-1133">Transmembrane helix</keyword>
<dbReference type="Pfam" id="PF01594">
    <property type="entry name" value="AI-2E_transport"/>
    <property type="match status" value="1"/>
</dbReference>
<keyword evidence="5 9" id="KW-0812">Transmembrane</keyword>
<dbReference type="PANTHER" id="PTHR21716">
    <property type="entry name" value="TRANSMEMBRANE PROTEIN"/>
    <property type="match status" value="1"/>
</dbReference>
<feature type="compositionally biased region" description="Polar residues" evidence="8">
    <location>
        <begin position="415"/>
        <end position="426"/>
    </location>
</feature>
<dbReference type="PANTHER" id="PTHR21716:SF53">
    <property type="entry name" value="PERMEASE PERM-RELATED"/>
    <property type="match status" value="1"/>
</dbReference>
<reference evidence="10" key="2">
    <citation type="submission" date="2021-04" db="EMBL/GenBank/DDBJ databases">
        <authorList>
            <person name="Gilroy R."/>
        </authorList>
    </citation>
    <scope>NUCLEOTIDE SEQUENCE</scope>
    <source>
        <strain evidence="10">CHK183-1962</strain>
    </source>
</reference>
<organism evidence="10 11">
    <name type="scientific">Candidatus Fusicatenibacter merdavium</name>
    <dbReference type="NCBI Taxonomy" id="2838600"/>
    <lineage>
        <taxon>Bacteria</taxon>
        <taxon>Bacillati</taxon>
        <taxon>Bacillota</taxon>
        <taxon>Clostridia</taxon>
        <taxon>Lachnospirales</taxon>
        <taxon>Lachnospiraceae</taxon>
        <taxon>Fusicatenibacter</taxon>
    </lineage>
</organism>
<evidence type="ECO:0000256" key="8">
    <source>
        <dbReference type="SAM" id="MobiDB-lite"/>
    </source>
</evidence>
<dbReference type="GO" id="GO:0005886">
    <property type="term" value="C:plasma membrane"/>
    <property type="evidence" value="ECO:0007669"/>
    <property type="project" value="UniProtKB-SubCell"/>
</dbReference>
<feature type="transmembrane region" description="Helical" evidence="9">
    <location>
        <begin position="166"/>
        <end position="196"/>
    </location>
</feature>
<evidence type="ECO:0000256" key="4">
    <source>
        <dbReference type="ARBA" id="ARBA00022475"/>
    </source>
</evidence>
<gene>
    <name evidence="10" type="ORF">H9734_01160</name>
</gene>
<evidence type="ECO:0000313" key="11">
    <source>
        <dbReference type="Proteomes" id="UP000886890"/>
    </source>
</evidence>
<comment type="caution">
    <text evidence="10">The sequence shown here is derived from an EMBL/GenBank/DDBJ whole genome shotgun (WGS) entry which is preliminary data.</text>
</comment>
<evidence type="ECO:0000256" key="7">
    <source>
        <dbReference type="ARBA" id="ARBA00023136"/>
    </source>
</evidence>
<dbReference type="Proteomes" id="UP000886890">
    <property type="component" value="Unassembled WGS sequence"/>
</dbReference>
<accession>A0A9D2BHB7</accession>
<comment type="subcellular location">
    <subcellularLocation>
        <location evidence="1">Cell membrane</location>
        <topology evidence="1">Multi-pass membrane protein</topology>
    </subcellularLocation>
</comment>
<evidence type="ECO:0000256" key="6">
    <source>
        <dbReference type="ARBA" id="ARBA00022989"/>
    </source>
</evidence>
<evidence type="ECO:0000256" key="5">
    <source>
        <dbReference type="ARBA" id="ARBA00022692"/>
    </source>
</evidence>
<keyword evidence="3" id="KW-0813">Transport</keyword>